<feature type="chain" id="PRO_5046720842" description="Secreted protein" evidence="2">
    <location>
        <begin position="31"/>
        <end position="216"/>
    </location>
</feature>
<evidence type="ECO:0000313" key="3">
    <source>
        <dbReference type="EMBL" id="SMP65500.1"/>
    </source>
</evidence>
<proteinExistence type="predicted"/>
<accession>A0ABY1QBD3</accession>
<feature type="region of interest" description="Disordered" evidence="1">
    <location>
        <begin position="143"/>
        <end position="206"/>
    </location>
</feature>
<feature type="signal peptide" evidence="2">
    <location>
        <begin position="1"/>
        <end position="30"/>
    </location>
</feature>
<evidence type="ECO:0000256" key="1">
    <source>
        <dbReference type="SAM" id="MobiDB-lite"/>
    </source>
</evidence>
<feature type="compositionally biased region" description="Polar residues" evidence="1">
    <location>
        <begin position="164"/>
        <end position="173"/>
    </location>
</feature>
<protein>
    <recommendedName>
        <fullName evidence="5">Secreted protein</fullName>
    </recommendedName>
</protein>
<feature type="compositionally biased region" description="Gly residues" evidence="1">
    <location>
        <begin position="144"/>
        <end position="163"/>
    </location>
</feature>
<name>A0ABY1QBD3_9BACT</name>
<keyword evidence="2" id="KW-0732">Signal</keyword>
<organism evidence="3 4">
    <name type="scientific">Neorhodopirellula lusitana</name>
    <dbReference type="NCBI Taxonomy" id="445327"/>
    <lineage>
        <taxon>Bacteria</taxon>
        <taxon>Pseudomonadati</taxon>
        <taxon>Planctomycetota</taxon>
        <taxon>Planctomycetia</taxon>
        <taxon>Pirellulales</taxon>
        <taxon>Pirellulaceae</taxon>
        <taxon>Neorhodopirellula</taxon>
    </lineage>
</organism>
<reference evidence="3 4" key="1">
    <citation type="submission" date="2017-05" db="EMBL/GenBank/DDBJ databases">
        <authorList>
            <person name="Varghese N."/>
            <person name="Submissions S."/>
        </authorList>
    </citation>
    <scope>NUCLEOTIDE SEQUENCE [LARGE SCALE GENOMIC DNA]</scope>
    <source>
        <strain evidence="3 4">DSM 25457</strain>
    </source>
</reference>
<dbReference type="Proteomes" id="UP001158067">
    <property type="component" value="Unassembled WGS sequence"/>
</dbReference>
<comment type="caution">
    <text evidence="3">The sequence shown here is derived from an EMBL/GenBank/DDBJ whole genome shotgun (WGS) entry which is preliminary data.</text>
</comment>
<gene>
    <name evidence="3" type="ORF">SAMN06265222_10967</name>
</gene>
<evidence type="ECO:0000313" key="4">
    <source>
        <dbReference type="Proteomes" id="UP001158067"/>
    </source>
</evidence>
<keyword evidence="4" id="KW-1185">Reference proteome</keyword>
<dbReference type="EMBL" id="FXUG01000009">
    <property type="protein sequence ID" value="SMP65500.1"/>
    <property type="molecule type" value="Genomic_DNA"/>
</dbReference>
<dbReference type="RefSeq" id="WP_283433655.1">
    <property type="nucleotide sequence ID" value="NZ_FXUG01000009.1"/>
</dbReference>
<evidence type="ECO:0000256" key="2">
    <source>
        <dbReference type="SAM" id="SignalP"/>
    </source>
</evidence>
<evidence type="ECO:0008006" key="5">
    <source>
        <dbReference type="Google" id="ProtNLM"/>
    </source>
</evidence>
<sequence>MKSIFMTVSGNLFGLAVCAVALVPVVPASADWLTLPSDYTHDAISGQRVAQYAPATLPTAPQGPPVRTSGYTHYRSTLAYGQSADNYHRVEEWGDPVRPYGEWRFPYRPYSTPYPNWGAPFAGLNLNNGVYFGGQTGVVPTVLPGGGRNGFGQNGIGQAGGNPSGRNQSSRRSGPNRHGFSNPAAGANGLAPYPSGQGTPYPVAPYYDGYYPNYRD</sequence>